<dbReference type="GO" id="GO:0016616">
    <property type="term" value="F:oxidoreductase activity, acting on the CH-OH group of donors, NAD or NADP as acceptor"/>
    <property type="evidence" value="ECO:0007669"/>
    <property type="project" value="TreeGrafter"/>
</dbReference>
<organism evidence="3">
    <name type="scientific">Thermogemmatispora argillosa</name>
    <dbReference type="NCBI Taxonomy" id="2045280"/>
    <lineage>
        <taxon>Bacteria</taxon>
        <taxon>Bacillati</taxon>
        <taxon>Chloroflexota</taxon>
        <taxon>Ktedonobacteria</taxon>
        <taxon>Thermogemmatisporales</taxon>
        <taxon>Thermogemmatisporaceae</taxon>
        <taxon>Thermogemmatispora</taxon>
    </lineage>
</organism>
<evidence type="ECO:0000313" key="3">
    <source>
        <dbReference type="EMBL" id="BBH92243.1"/>
    </source>
</evidence>
<accession>A0A455SUZ0</accession>
<dbReference type="PANTHER" id="PTHR42760">
    <property type="entry name" value="SHORT-CHAIN DEHYDROGENASES/REDUCTASES FAMILY MEMBER"/>
    <property type="match status" value="1"/>
</dbReference>
<dbReference type="CDD" id="cd05233">
    <property type="entry name" value="SDR_c"/>
    <property type="match status" value="1"/>
</dbReference>
<dbReference type="FunFam" id="3.40.50.720:FF:000084">
    <property type="entry name" value="Short-chain dehydrogenase reductase"/>
    <property type="match status" value="1"/>
</dbReference>
<dbReference type="InterPro" id="IPR002347">
    <property type="entry name" value="SDR_fam"/>
</dbReference>
<evidence type="ECO:0000256" key="2">
    <source>
        <dbReference type="ARBA" id="ARBA00023002"/>
    </source>
</evidence>
<protein>
    <submittedName>
        <fullName evidence="3">3-oxoacyl-ACP reductase</fullName>
    </submittedName>
</protein>
<reference evidence="3" key="1">
    <citation type="submission" date="2018-12" db="EMBL/GenBank/DDBJ databases">
        <title>Novel natural products biosynthetic potential of the class Ktedonobacteria.</title>
        <authorList>
            <person name="Zheng Y."/>
            <person name="Saitou A."/>
            <person name="Wang C.M."/>
            <person name="Toyoda A."/>
            <person name="Minakuchi Y."/>
            <person name="Sekiguchi Y."/>
            <person name="Ueda K."/>
            <person name="Takano H."/>
            <person name="Sakai Y."/>
            <person name="Yokota A."/>
            <person name="Yabe S."/>
        </authorList>
    </citation>
    <scope>NUCLEOTIDE SEQUENCE</scope>
    <source>
        <strain evidence="3">A3-2</strain>
    </source>
</reference>
<name>A0A455SUZ0_9CHLR</name>
<gene>
    <name evidence="3" type="ORF">KTA_04420</name>
</gene>
<dbReference type="InterPro" id="IPR036291">
    <property type="entry name" value="NAD(P)-bd_dom_sf"/>
</dbReference>
<comment type="similarity">
    <text evidence="1">Belongs to the short-chain dehydrogenases/reductases (SDR) family.</text>
</comment>
<dbReference type="EMBL" id="AP019377">
    <property type="protein sequence ID" value="BBH92243.1"/>
    <property type="molecule type" value="Genomic_DNA"/>
</dbReference>
<proteinExistence type="inferred from homology"/>
<dbReference type="AlphaFoldDB" id="A0A455SUZ0"/>
<dbReference type="Gene3D" id="3.40.50.720">
    <property type="entry name" value="NAD(P)-binding Rossmann-like Domain"/>
    <property type="match status" value="1"/>
</dbReference>
<evidence type="ECO:0000256" key="1">
    <source>
        <dbReference type="ARBA" id="ARBA00006484"/>
    </source>
</evidence>
<keyword evidence="2" id="KW-0560">Oxidoreductase</keyword>
<sequence>MDLGLTGKGVLITGGSRGIGRACALTFAQEGAHVACCARGEPDLRRTLEELRSYPIRAFGQVADVTRLDEVERFVQASVAALGRLDCVICNVGGSGGKGLLHSRDEEWLATLDVNLLHAVRVIRAAIPALQQQSESAIVIISSISGRKPSPSVQYGTAKAAEVFLSQALALELAPLRIRVNTICPGSILFAGGGWERFQARHPEAFARFAQEEFPFGRLGTPEEVARVVVFVASPAASWINGAVIAVDGGQQQPSVFQRGPVWR</sequence>
<dbReference type="Pfam" id="PF13561">
    <property type="entry name" value="adh_short_C2"/>
    <property type="match status" value="1"/>
</dbReference>
<dbReference type="SUPFAM" id="SSF51735">
    <property type="entry name" value="NAD(P)-binding Rossmann-fold domains"/>
    <property type="match status" value="1"/>
</dbReference>
<dbReference type="PRINTS" id="PR00081">
    <property type="entry name" value="GDHRDH"/>
</dbReference>